<dbReference type="HOGENOM" id="CLU_1192631_0_0_2"/>
<dbReference type="RefSeq" id="WP_013799353.1">
    <property type="nucleotide sequence ID" value="NC_015562.1"/>
</dbReference>
<dbReference type="AlphaFoldDB" id="F6BE77"/>
<dbReference type="GeneID" id="10644076"/>
<protein>
    <submittedName>
        <fullName evidence="1">Uncharacterized protein</fullName>
    </submittedName>
</protein>
<evidence type="ECO:0000313" key="2">
    <source>
        <dbReference type="Proteomes" id="UP000009227"/>
    </source>
</evidence>
<gene>
    <name evidence="1" type="ordered locus">Metig_1216</name>
</gene>
<dbReference type="EMBL" id="CP002737">
    <property type="protein sequence ID" value="AEF96754.1"/>
    <property type="molecule type" value="Genomic_DNA"/>
</dbReference>
<proteinExistence type="predicted"/>
<dbReference type="SUPFAM" id="SSF160945">
    <property type="entry name" value="PH0156-like"/>
    <property type="match status" value="1"/>
</dbReference>
<keyword evidence="2" id="KW-1185">Reference proteome</keyword>
<reference evidence="1 2" key="1">
    <citation type="submission" date="2011-05" db="EMBL/GenBank/DDBJ databases">
        <title>Complete sequence of Methanotorris igneus Kol 5.</title>
        <authorList>
            <consortium name="US DOE Joint Genome Institute"/>
            <person name="Lucas S."/>
            <person name="Han J."/>
            <person name="Lapidus A."/>
            <person name="Cheng J.-F."/>
            <person name="Goodwin L."/>
            <person name="Pitluck S."/>
            <person name="Peters L."/>
            <person name="Mikhailova N."/>
            <person name="Chertkov O."/>
            <person name="Han C."/>
            <person name="Tapia R."/>
            <person name="Land M."/>
            <person name="Hauser L."/>
            <person name="Kyrpides N."/>
            <person name="Ivanova N."/>
            <person name="Pagani I."/>
            <person name="Sieprawska-Lupa M."/>
            <person name="Whitman W."/>
            <person name="Woyke T."/>
        </authorList>
    </citation>
    <scope>NUCLEOTIDE SEQUENCE [LARGE SCALE GENOMIC DNA]</scope>
    <source>
        <strain evidence="2">DSM 5666 / JCM 11834 / Kol 5</strain>
    </source>
</reference>
<sequence length="232" mass="27568">MIIILFEGVLDFLFFKSFFTKFLKFKNVGNEGNKEWFDKLLDYGYFEDLKNFDTSKIAVLREKGDKFEVMLISVGGKDSFKDAIRAFIEGHRILEKKIFGKIEKIIVVVDDDAKDKIGEIEKLVENKNLKDKFESLVLNGELEDVVLLIYEVIKDRLNDNDKKAIKEFFDIISKRYDEDKEKHNKKRKVSALHTAIGYRCYGHLFDELFEKFELDDLDNIEEFKKFYRIFKY</sequence>
<dbReference type="KEGG" id="mig:Metig_1216"/>
<organism evidence="2">
    <name type="scientific">Methanotorris igneus (strain DSM 5666 / JCM 11834 / Kol 5)</name>
    <dbReference type="NCBI Taxonomy" id="880724"/>
    <lineage>
        <taxon>Archaea</taxon>
        <taxon>Methanobacteriati</taxon>
        <taxon>Methanobacteriota</taxon>
        <taxon>Methanomada group</taxon>
        <taxon>Methanococci</taxon>
        <taxon>Methanococcales</taxon>
        <taxon>Methanocaldococcaceae</taxon>
        <taxon>Methanotorris</taxon>
    </lineage>
</organism>
<evidence type="ECO:0000313" key="1">
    <source>
        <dbReference type="EMBL" id="AEF96754.1"/>
    </source>
</evidence>
<dbReference type="STRING" id="880724.Metig_1216"/>
<dbReference type="Proteomes" id="UP000009227">
    <property type="component" value="Chromosome"/>
</dbReference>
<name>F6BE77_METIK</name>
<accession>F6BE77</accession>
<dbReference type="OrthoDB" id="383978at2157"/>